<feature type="domain" description="FAD/NAD(P)-binding" evidence="5">
    <location>
        <begin position="4"/>
        <end position="289"/>
    </location>
</feature>
<keyword evidence="8" id="KW-1185">Reference proteome</keyword>
<dbReference type="InterPro" id="IPR050260">
    <property type="entry name" value="FAD-bd_OxRdtase"/>
</dbReference>
<sequence length="445" mass="48513">MKGNVVIVGGGPAGFNAARAVKVFYPECKVTLIEERENTQIPCSIPSVVAGRLPLEKNLYSLKKLRELGVEIETCKAEVLDTRERKLFLENGKTVFYDKLVLATGWRPKVPSVDEGNLEGIYYVSKTTEQVRKISEEVKSAKRILLVGGGLIGIGFAGEIKRALKSKDVFLVEVSKRLASGIFSPSFSEKLEEELTALGVRVLKETTVRFFEGDTRVRRVFLSSGDVLDVDVVIIAIGFRPRVELAQEAGIRLTKSGKIAVDEFLRTSADGVFAAGNCRVYTSVIDGEEVNAMLASISARDGYMAGINLGEPVVKDKGIVPFGITSVGDSYFGFAGYTEEVLKKKGKKFISTEVETRDGYPPALEGANPLKVRLYFDESGKIVGGEVWGRSKYVSGLVDFISRLIYEKLSVEEVISVQSVAFPSVTPSPLAQPVQMAALMAKKSL</sequence>
<dbReference type="InterPro" id="IPR023753">
    <property type="entry name" value="FAD/NAD-binding_dom"/>
</dbReference>
<accession>A0A2R4RN38</accession>
<dbReference type="Proteomes" id="UP000295777">
    <property type="component" value="Unassembled WGS sequence"/>
</dbReference>
<dbReference type="PANTHER" id="PTHR43429">
    <property type="entry name" value="PYRIDINE NUCLEOTIDE-DISULFIDE OXIDOREDUCTASE DOMAIN-CONTAINING"/>
    <property type="match status" value="1"/>
</dbReference>
<dbReference type="PANTHER" id="PTHR43429:SF3">
    <property type="entry name" value="NITRITE REDUCTASE [NAD(P)H]"/>
    <property type="match status" value="1"/>
</dbReference>
<dbReference type="SUPFAM" id="SSF51905">
    <property type="entry name" value="FAD/NAD(P)-binding domain"/>
    <property type="match status" value="1"/>
</dbReference>
<comment type="cofactor">
    <cofactor evidence="1">
        <name>FAD</name>
        <dbReference type="ChEBI" id="CHEBI:57692"/>
    </cofactor>
</comment>
<dbReference type="PRINTS" id="PR00368">
    <property type="entry name" value="FADPNR"/>
</dbReference>
<dbReference type="AlphaFoldDB" id="A0A2R4RN38"/>
<dbReference type="EMBL" id="SMFV01000005">
    <property type="protein sequence ID" value="TCK03384.1"/>
    <property type="molecule type" value="Genomic_DNA"/>
</dbReference>
<evidence type="ECO:0000256" key="3">
    <source>
        <dbReference type="ARBA" id="ARBA00022630"/>
    </source>
</evidence>
<dbReference type="Gene3D" id="3.50.50.60">
    <property type="entry name" value="FAD/NAD(P)-binding domain"/>
    <property type="match status" value="2"/>
</dbReference>
<evidence type="ECO:0000313" key="6">
    <source>
        <dbReference type="EMBL" id="AVZ23984.1"/>
    </source>
</evidence>
<dbReference type="Pfam" id="PF07992">
    <property type="entry name" value="Pyr_redox_2"/>
    <property type="match status" value="1"/>
</dbReference>
<dbReference type="SUPFAM" id="SSF55424">
    <property type="entry name" value="FAD/NAD-linked reductases, dimerisation (C-terminal) domain"/>
    <property type="match status" value="1"/>
</dbReference>
<proteinExistence type="inferred from homology"/>
<dbReference type="InterPro" id="IPR036188">
    <property type="entry name" value="FAD/NAD-bd_sf"/>
</dbReference>
<comment type="similarity">
    <text evidence="2">Belongs to the FAD-dependent oxidoreductase family.</text>
</comment>
<gene>
    <name evidence="7" type="ORF">CLV27_1458</name>
</gene>
<dbReference type="GO" id="GO:0016491">
    <property type="term" value="F:oxidoreductase activity"/>
    <property type="evidence" value="ECO:0007669"/>
    <property type="project" value="InterPro"/>
</dbReference>
<dbReference type="OrthoDB" id="9807946at2"/>
<dbReference type="InterPro" id="IPR016156">
    <property type="entry name" value="FAD/NAD-linked_Rdtase_dimer_sf"/>
</dbReference>
<keyword evidence="4" id="KW-0274">FAD</keyword>
<organism evidence="6">
    <name type="scientific">Phorcysia thermohydrogeniphila</name>
    <dbReference type="NCBI Taxonomy" id="936138"/>
    <lineage>
        <taxon>Bacteria</taxon>
        <taxon>Pseudomonadati</taxon>
        <taxon>Aquificota</taxon>
        <taxon>Aquificia</taxon>
        <taxon>Desulfurobacteriales</taxon>
        <taxon>Desulfurobacteriaceae</taxon>
        <taxon>Phorcysia</taxon>
    </lineage>
</organism>
<evidence type="ECO:0000256" key="1">
    <source>
        <dbReference type="ARBA" id="ARBA00001974"/>
    </source>
</evidence>
<evidence type="ECO:0000256" key="4">
    <source>
        <dbReference type="ARBA" id="ARBA00022827"/>
    </source>
</evidence>
<evidence type="ECO:0000256" key="2">
    <source>
        <dbReference type="ARBA" id="ARBA00006442"/>
    </source>
</evidence>
<name>A0A2R4RN38_9BACT</name>
<dbReference type="RefSeq" id="WP_132527301.1">
    <property type="nucleotide sequence ID" value="NZ_SMFV01000005.1"/>
</dbReference>
<dbReference type="EMBL" id="MH010575">
    <property type="protein sequence ID" value="AVZ23984.1"/>
    <property type="molecule type" value="Genomic_DNA"/>
</dbReference>
<evidence type="ECO:0000259" key="5">
    <source>
        <dbReference type="Pfam" id="PF07992"/>
    </source>
</evidence>
<keyword evidence="3" id="KW-0285">Flavoprotein</keyword>
<reference evidence="6" key="1">
    <citation type="submission" date="2018-02" db="EMBL/GenBank/DDBJ databases">
        <title>Elemental sulfur reduction in the deep-sea vent thermophile, Thermovibrio ammonificans.</title>
        <authorList>
            <person name="Jelen B.I."/>
            <person name="Vetriani C."/>
            <person name="Giovannelli D."/>
        </authorList>
    </citation>
    <scope>NUCLEOTIDE SEQUENCE</scope>
    <source>
        <strain evidence="6">HB-8</strain>
    </source>
</reference>
<reference evidence="7 8" key="2">
    <citation type="submission" date="2019-03" db="EMBL/GenBank/DDBJ databases">
        <title>Genomic Encyclopedia of Archaeal and Bacterial Type Strains, Phase II (KMG-II): from individual species to whole genera.</title>
        <authorList>
            <person name="Goeker M."/>
        </authorList>
    </citation>
    <scope>NUCLEOTIDE SEQUENCE [LARGE SCALE GENOMIC DNA]</scope>
    <source>
        <strain evidence="7 8">DSM 24425</strain>
    </source>
</reference>
<protein>
    <submittedName>
        <fullName evidence="6">NADH oxidase</fullName>
    </submittedName>
    <submittedName>
        <fullName evidence="7">NADPH-dependent 2,4-dienoyl-CoA reductase/sulfur reductase-like enzyme</fullName>
    </submittedName>
</protein>
<evidence type="ECO:0000313" key="7">
    <source>
        <dbReference type="EMBL" id="TCK03384.1"/>
    </source>
</evidence>
<dbReference type="PRINTS" id="PR00411">
    <property type="entry name" value="PNDRDTASEI"/>
</dbReference>
<evidence type="ECO:0000313" key="8">
    <source>
        <dbReference type="Proteomes" id="UP000295777"/>
    </source>
</evidence>
<dbReference type="Gene3D" id="3.30.390.30">
    <property type="match status" value="1"/>
</dbReference>